<evidence type="ECO:0000256" key="1">
    <source>
        <dbReference type="ARBA" id="ARBA00023121"/>
    </source>
</evidence>
<dbReference type="InterPro" id="IPR003797">
    <property type="entry name" value="DegV"/>
</dbReference>
<protein>
    <recommendedName>
        <fullName evidence="4">DegV domain-containing protein</fullName>
    </recommendedName>
</protein>
<dbReference type="PROSITE" id="PS51482">
    <property type="entry name" value="DEGV"/>
    <property type="match status" value="1"/>
</dbReference>
<dbReference type="eggNOG" id="COG1307">
    <property type="taxonomic scope" value="Bacteria"/>
</dbReference>
<dbReference type="EMBL" id="AE000513">
    <property type="protein sequence ID" value="AAF09659.1"/>
    <property type="molecule type" value="Genomic_DNA"/>
</dbReference>
<dbReference type="PaxDb" id="243230-DR_0063"/>
<dbReference type="PANTHER" id="PTHR33434">
    <property type="entry name" value="DEGV DOMAIN-CONTAINING PROTEIN DR_1986-RELATED"/>
    <property type="match status" value="1"/>
</dbReference>
<dbReference type="KEGG" id="dra:DR_0063"/>
<dbReference type="RefSeq" id="WP_010886711.1">
    <property type="nucleotide sequence ID" value="NC_001263.1"/>
</dbReference>
<evidence type="ECO:0008006" key="4">
    <source>
        <dbReference type="Google" id="ProtNLM"/>
    </source>
</evidence>
<dbReference type="SUPFAM" id="SSF82549">
    <property type="entry name" value="DAK1/DegV-like"/>
    <property type="match status" value="1"/>
</dbReference>
<dbReference type="Pfam" id="PF02645">
    <property type="entry name" value="DegV"/>
    <property type="match status" value="1"/>
</dbReference>
<dbReference type="Gene3D" id="3.30.1180.10">
    <property type="match status" value="1"/>
</dbReference>
<dbReference type="AlphaFoldDB" id="Q9RY87"/>
<evidence type="ECO:0000313" key="3">
    <source>
        <dbReference type="Proteomes" id="UP000002524"/>
    </source>
</evidence>
<dbReference type="InterPro" id="IPR043168">
    <property type="entry name" value="DegV_C"/>
</dbReference>
<dbReference type="InterPro" id="IPR050270">
    <property type="entry name" value="DegV_domain_contain"/>
</dbReference>
<dbReference type="InParanoid" id="Q9RY87"/>
<accession>Q9RY87</accession>
<dbReference type="STRING" id="243230.DR_0063"/>
<gene>
    <name evidence="2" type="ordered locus">DR_0063</name>
</gene>
<organism evidence="2 3">
    <name type="scientific">Deinococcus radiodurans (strain ATCC 13939 / DSM 20539 / JCM 16871 / CCUG 27074 / LMG 4051 / NBRC 15346 / NCIMB 9279 / VKM B-1422 / R1)</name>
    <dbReference type="NCBI Taxonomy" id="243230"/>
    <lineage>
        <taxon>Bacteria</taxon>
        <taxon>Thermotogati</taxon>
        <taxon>Deinococcota</taxon>
        <taxon>Deinococci</taxon>
        <taxon>Deinococcales</taxon>
        <taxon>Deinococcaceae</taxon>
        <taxon>Deinococcus</taxon>
    </lineage>
</organism>
<dbReference type="PANTHER" id="PTHR33434:SF2">
    <property type="entry name" value="FATTY ACID-BINDING PROTEIN TM_1468"/>
    <property type="match status" value="1"/>
</dbReference>
<dbReference type="GeneID" id="69516292"/>
<proteinExistence type="predicted"/>
<dbReference type="Gene3D" id="3.40.50.10170">
    <property type="match status" value="1"/>
</dbReference>
<dbReference type="HOGENOM" id="CLU_949046_0_0_0"/>
<dbReference type="PIR" id="F75564">
    <property type="entry name" value="F75564"/>
</dbReference>
<keyword evidence="3" id="KW-1185">Reference proteome</keyword>
<dbReference type="PATRIC" id="fig|243230.17.peg.226"/>
<reference evidence="2 3" key="1">
    <citation type="journal article" date="1999" name="Science">
        <title>Genome sequence of the radioresistant bacterium Deinococcus radiodurans R1.</title>
        <authorList>
            <person name="White O."/>
            <person name="Eisen J.A."/>
            <person name="Heidelberg J.F."/>
            <person name="Hickey E.K."/>
            <person name="Peterson J.D."/>
            <person name="Dodson R.J."/>
            <person name="Haft D.H."/>
            <person name="Gwinn M.L."/>
            <person name="Nelson W.C."/>
            <person name="Richardson D.L."/>
            <person name="Moffat K.S."/>
            <person name="Qin H."/>
            <person name="Jiang L."/>
            <person name="Pamphile W."/>
            <person name="Crosby M."/>
            <person name="Shen M."/>
            <person name="Vamathevan J.J."/>
            <person name="Lam P."/>
            <person name="McDonald L."/>
            <person name="Utterback T."/>
            <person name="Zalewski C."/>
            <person name="Makarova K.S."/>
            <person name="Aravind L."/>
            <person name="Daly M.J."/>
            <person name="Minton K.W."/>
            <person name="Fleischmann R.D."/>
            <person name="Ketchum K.A."/>
            <person name="Nelson K.E."/>
            <person name="Salzberg S."/>
            <person name="Smith H.O."/>
            <person name="Venter J.C."/>
            <person name="Fraser C.M."/>
        </authorList>
    </citation>
    <scope>NUCLEOTIDE SEQUENCE [LARGE SCALE GENOMIC DNA]</scope>
    <source>
        <strain evidence="3">ATCC 13939 / DSM 20539 / JCM 16871 / LMG 4051 / NBRC 15346 / NCIMB 9279 / R1 / VKM B-1422</strain>
    </source>
</reference>
<dbReference type="Proteomes" id="UP000002524">
    <property type="component" value="Chromosome 1"/>
</dbReference>
<dbReference type="EnsemblBacteria" id="AAF09659">
    <property type="protein sequence ID" value="AAF09659"/>
    <property type="gene ID" value="DR_0063"/>
</dbReference>
<keyword evidence="1" id="KW-0446">Lipid-binding</keyword>
<name>Q9RY87_DEIRA</name>
<dbReference type="NCBIfam" id="TIGR00762">
    <property type="entry name" value="DegV"/>
    <property type="match status" value="1"/>
</dbReference>
<sequence>MLLRRRAAAPPPSLKVIVDATADLSEADLARSGVWQLASVVRVGGQSYSSTELSPERLLALIEAQGAAPVIEPPSVDAYEQVFRQALAQSDEVLSLHLSSRLSVSFACGQEAARAFGSRVRVLDSPAGSYALGLQALRAARLAAGGHNAAAIVSALRAVQARQLMHFTVSDVRFMHLSGRITPVTAPLERSHDVQPIFRYHHGLVELTARAPDHEAAMRQLARSVTKFVTETLPEGARVAFLHSPGGEEGAERLRTLLSASGLTYEDAGTRSIGNHLLAVTGPRATGVVAEPL</sequence>
<dbReference type="GO" id="GO:0008289">
    <property type="term" value="F:lipid binding"/>
    <property type="evidence" value="ECO:0007669"/>
    <property type="project" value="UniProtKB-KW"/>
</dbReference>
<dbReference type="FunCoup" id="Q9RY87">
    <property type="interactions" value="2"/>
</dbReference>
<evidence type="ECO:0000313" key="2">
    <source>
        <dbReference type="EMBL" id="AAF09659.1"/>
    </source>
</evidence>